<name>A0A132AKB2_SARSC</name>
<organism evidence="1 2">
    <name type="scientific">Sarcoptes scabiei</name>
    <name type="common">Itch mite</name>
    <name type="synonym">Acarus scabiei</name>
    <dbReference type="NCBI Taxonomy" id="52283"/>
    <lineage>
        <taxon>Eukaryota</taxon>
        <taxon>Metazoa</taxon>
        <taxon>Ecdysozoa</taxon>
        <taxon>Arthropoda</taxon>
        <taxon>Chelicerata</taxon>
        <taxon>Arachnida</taxon>
        <taxon>Acari</taxon>
        <taxon>Acariformes</taxon>
        <taxon>Sarcoptiformes</taxon>
        <taxon>Astigmata</taxon>
        <taxon>Psoroptidia</taxon>
        <taxon>Sarcoptoidea</taxon>
        <taxon>Sarcoptidae</taxon>
        <taxon>Sarcoptinae</taxon>
        <taxon>Sarcoptes</taxon>
    </lineage>
</organism>
<dbReference type="Proteomes" id="UP000616769">
    <property type="component" value="Unassembled WGS sequence"/>
</dbReference>
<sequence>MREVSDRIDHKRLQSRNKVLKFEFHGPHNTNARRIRHKADILDHCGMNGSVYDHIHDPENMGVDKSVVSYRMATVVKEILLHIYNESR</sequence>
<evidence type="ECO:0000313" key="1">
    <source>
        <dbReference type="EMBL" id="KPM11414.1"/>
    </source>
</evidence>
<gene>
    <name evidence="1" type="ORF">QR98_0099840</name>
</gene>
<dbReference type="EMBL" id="JXLN01017130">
    <property type="protein sequence ID" value="KPM11414.1"/>
    <property type="molecule type" value="Genomic_DNA"/>
</dbReference>
<accession>A0A132AKB2</accession>
<evidence type="ECO:0000313" key="2">
    <source>
        <dbReference type="Proteomes" id="UP000616769"/>
    </source>
</evidence>
<dbReference type="VEuPathDB" id="VectorBase:SSCA006721"/>
<protein>
    <submittedName>
        <fullName evidence="1">Uncharacterized protein</fullName>
    </submittedName>
</protein>
<reference evidence="1 2" key="1">
    <citation type="journal article" date="2015" name="Parasit. Vectors">
        <title>Draft genome of the scabies mite.</title>
        <authorList>
            <person name="Rider S.D.Jr."/>
            <person name="Morgan M.S."/>
            <person name="Arlian L.G."/>
        </authorList>
    </citation>
    <scope>NUCLEOTIDE SEQUENCE [LARGE SCALE GENOMIC DNA]</scope>
    <source>
        <strain evidence="1">Arlian Lab</strain>
    </source>
</reference>
<dbReference type="AlphaFoldDB" id="A0A132AKB2"/>
<comment type="caution">
    <text evidence="1">The sequence shown here is derived from an EMBL/GenBank/DDBJ whole genome shotgun (WGS) entry which is preliminary data.</text>
</comment>
<proteinExistence type="predicted"/>